<dbReference type="CDD" id="cd00609">
    <property type="entry name" value="AAT_like"/>
    <property type="match status" value="1"/>
</dbReference>
<keyword evidence="5" id="KW-0663">Pyridoxal phosphate</keyword>
<comment type="similarity">
    <text evidence="2">Belongs to the class-I pyridoxal-phosphate-dependent aminotransferase family.</text>
</comment>
<sequence>MSSGVAESNRPALDTAVRRIMAGAVADGEIDLSIGEPDQALPDILVETAVRSLRTGRTGYTPKLGLPELRELVADDVATSTGHRPATDDVVITVGGTGAVAVALAAASSPATGIVVPDPAWPNYRILATRLGIPVHSYPQGGSGAGFADLARIEDGLRAGARLVVVNSPANPTGAVASGDALRSLVDLVRRHDAYLLSDEAYESIVYAGGRAPSPLSHGPDVTFCARTFSKTYSMTGLRVGALISPPRFRGDVAALHGTVAGCAPITAQVTAMEALRSLSGRGSELAAIYRERHRSAVDVLGPWAPSATTDELGGFYLWLDVRSTGHTSDEVCDALRARGVVVSSGRVYSGMDVFVRLALTAPDARLGQALRTIRAELDRLAAGPPPLDDPLYSQPKIAGTAP</sequence>
<evidence type="ECO:0000256" key="5">
    <source>
        <dbReference type="ARBA" id="ARBA00022898"/>
    </source>
</evidence>
<dbReference type="GO" id="GO:0030170">
    <property type="term" value="F:pyridoxal phosphate binding"/>
    <property type="evidence" value="ECO:0007669"/>
    <property type="project" value="InterPro"/>
</dbReference>
<accession>A0A4R0GNF0</accession>
<reference evidence="7 8" key="1">
    <citation type="submission" date="2019-02" db="EMBL/GenBank/DDBJ databases">
        <title>Jishengella sp. nov., isolated from a root of Zingiber montanum.</title>
        <authorList>
            <person name="Kuncharoen N."/>
            <person name="Kudo T."/>
            <person name="Masahiro Y."/>
            <person name="Ohkuma M."/>
            <person name="Tanasupawat S."/>
        </authorList>
    </citation>
    <scope>NUCLEOTIDE SEQUENCE [LARGE SCALE GENOMIC DNA]</scope>
    <source>
        <strain evidence="7 8">PLAI 1-1</strain>
    </source>
</reference>
<evidence type="ECO:0000313" key="7">
    <source>
        <dbReference type="EMBL" id="TCB97159.1"/>
    </source>
</evidence>
<feature type="domain" description="Aminotransferase class I/classII large" evidence="6">
    <location>
        <begin position="30"/>
        <end position="373"/>
    </location>
</feature>
<evidence type="ECO:0000256" key="2">
    <source>
        <dbReference type="ARBA" id="ARBA00007441"/>
    </source>
</evidence>
<dbReference type="Proteomes" id="UP000292274">
    <property type="component" value="Unassembled WGS sequence"/>
</dbReference>
<dbReference type="Gene3D" id="3.40.640.10">
    <property type="entry name" value="Type I PLP-dependent aspartate aminotransferase-like (Major domain)"/>
    <property type="match status" value="1"/>
</dbReference>
<evidence type="ECO:0000256" key="4">
    <source>
        <dbReference type="ARBA" id="ARBA00022679"/>
    </source>
</evidence>
<comment type="caution">
    <text evidence="7">The sequence shown here is derived from an EMBL/GenBank/DDBJ whole genome shotgun (WGS) entry which is preliminary data.</text>
</comment>
<evidence type="ECO:0000256" key="3">
    <source>
        <dbReference type="ARBA" id="ARBA00022576"/>
    </source>
</evidence>
<dbReference type="PANTHER" id="PTHR46383:SF1">
    <property type="entry name" value="ASPARTATE AMINOTRANSFERASE"/>
    <property type="match status" value="1"/>
</dbReference>
<dbReference type="InterPro" id="IPR015424">
    <property type="entry name" value="PyrdxlP-dep_Trfase"/>
</dbReference>
<dbReference type="OrthoDB" id="9763453at2"/>
<evidence type="ECO:0000259" key="6">
    <source>
        <dbReference type="Pfam" id="PF00155"/>
    </source>
</evidence>
<evidence type="ECO:0000313" key="8">
    <source>
        <dbReference type="Proteomes" id="UP000292274"/>
    </source>
</evidence>
<keyword evidence="4 7" id="KW-0808">Transferase</keyword>
<dbReference type="GO" id="GO:0006520">
    <property type="term" value="P:amino acid metabolic process"/>
    <property type="evidence" value="ECO:0007669"/>
    <property type="project" value="InterPro"/>
</dbReference>
<dbReference type="InterPro" id="IPR004839">
    <property type="entry name" value="Aminotransferase_I/II_large"/>
</dbReference>
<dbReference type="InterPro" id="IPR050596">
    <property type="entry name" value="AspAT/PAT-like"/>
</dbReference>
<gene>
    <name evidence="7" type="ORF">E0H26_12805</name>
</gene>
<dbReference type="SUPFAM" id="SSF53383">
    <property type="entry name" value="PLP-dependent transferases"/>
    <property type="match status" value="1"/>
</dbReference>
<keyword evidence="3 7" id="KW-0032">Aminotransferase</keyword>
<organism evidence="7 8">
    <name type="scientific">Micromonospora zingiberis</name>
    <dbReference type="NCBI Taxonomy" id="2053011"/>
    <lineage>
        <taxon>Bacteria</taxon>
        <taxon>Bacillati</taxon>
        <taxon>Actinomycetota</taxon>
        <taxon>Actinomycetes</taxon>
        <taxon>Micromonosporales</taxon>
        <taxon>Micromonosporaceae</taxon>
        <taxon>Micromonospora</taxon>
    </lineage>
</organism>
<protein>
    <submittedName>
        <fullName evidence="7">Pyridoxal phosphate-dependent aminotransferase</fullName>
    </submittedName>
</protein>
<name>A0A4R0GNF0_9ACTN</name>
<comment type="cofactor">
    <cofactor evidence="1">
        <name>pyridoxal 5'-phosphate</name>
        <dbReference type="ChEBI" id="CHEBI:597326"/>
    </cofactor>
</comment>
<dbReference type="GO" id="GO:0008483">
    <property type="term" value="F:transaminase activity"/>
    <property type="evidence" value="ECO:0007669"/>
    <property type="project" value="UniProtKB-KW"/>
</dbReference>
<proteinExistence type="inferred from homology"/>
<dbReference type="PANTHER" id="PTHR46383">
    <property type="entry name" value="ASPARTATE AMINOTRANSFERASE"/>
    <property type="match status" value="1"/>
</dbReference>
<evidence type="ECO:0000256" key="1">
    <source>
        <dbReference type="ARBA" id="ARBA00001933"/>
    </source>
</evidence>
<dbReference type="EMBL" id="SJJR01000007">
    <property type="protein sequence ID" value="TCB97159.1"/>
    <property type="molecule type" value="Genomic_DNA"/>
</dbReference>
<dbReference type="Pfam" id="PF00155">
    <property type="entry name" value="Aminotran_1_2"/>
    <property type="match status" value="1"/>
</dbReference>
<keyword evidence="8" id="KW-1185">Reference proteome</keyword>
<dbReference type="AlphaFoldDB" id="A0A4R0GNF0"/>
<dbReference type="InterPro" id="IPR015421">
    <property type="entry name" value="PyrdxlP-dep_Trfase_major"/>
</dbReference>